<evidence type="ECO:0000313" key="6">
    <source>
        <dbReference type="EMBL" id="MBD2752008.1"/>
    </source>
</evidence>
<keyword evidence="7" id="KW-1185">Reference proteome</keyword>
<reference evidence="6" key="1">
    <citation type="submission" date="2020-09" db="EMBL/GenBank/DDBJ databases">
        <authorList>
            <person name="Kim M.K."/>
        </authorList>
    </citation>
    <scope>NUCLEOTIDE SEQUENCE</scope>
    <source>
        <strain evidence="6">BT704</strain>
    </source>
</reference>
<dbReference type="InterPro" id="IPR044068">
    <property type="entry name" value="CB"/>
</dbReference>
<dbReference type="GO" id="GO:0015074">
    <property type="term" value="P:DNA integration"/>
    <property type="evidence" value="ECO:0007669"/>
    <property type="project" value="UniProtKB-KW"/>
</dbReference>
<dbReference type="Proteomes" id="UP000653797">
    <property type="component" value="Unassembled WGS sequence"/>
</dbReference>
<dbReference type="Gene3D" id="1.10.443.10">
    <property type="entry name" value="Intergrase catalytic core"/>
    <property type="match status" value="1"/>
</dbReference>
<accession>A0A927AYB4</accession>
<feature type="domain" description="Core-binding (CB)" evidence="5">
    <location>
        <begin position="117"/>
        <end position="205"/>
    </location>
</feature>
<organism evidence="6 7">
    <name type="scientific">Spirosoma validum</name>
    <dbReference type="NCBI Taxonomy" id="2771355"/>
    <lineage>
        <taxon>Bacteria</taxon>
        <taxon>Pseudomonadati</taxon>
        <taxon>Bacteroidota</taxon>
        <taxon>Cytophagia</taxon>
        <taxon>Cytophagales</taxon>
        <taxon>Cytophagaceae</taxon>
        <taxon>Spirosoma</taxon>
    </lineage>
</organism>
<proteinExistence type="predicted"/>
<dbReference type="Gene3D" id="1.10.150.130">
    <property type="match status" value="1"/>
</dbReference>
<evidence type="ECO:0000256" key="2">
    <source>
        <dbReference type="ARBA" id="ARBA00023125"/>
    </source>
</evidence>
<protein>
    <submittedName>
        <fullName evidence="6">Phage integrase SAM-like domain-containing protein</fullName>
    </submittedName>
</protein>
<dbReference type="InterPro" id="IPR010998">
    <property type="entry name" value="Integrase_recombinase_N"/>
</dbReference>
<dbReference type="AlphaFoldDB" id="A0A927AYB4"/>
<dbReference type="InterPro" id="IPR025269">
    <property type="entry name" value="SAM-like_dom"/>
</dbReference>
<evidence type="ECO:0000256" key="1">
    <source>
        <dbReference type="ARBA" id="ARBA00022908"/>
    </source>
</evidence>
<evidence type="ECO:0000256" key="4">
    <source>
        <dbReference type="PROSITE-ProRule" id="PRU01248"/>
    </source>
</evidence>
<name>A0A927AYB4_9BACT</name>
<comment type="caution">
    <text evidence="6">The sequence shown here is derived from an EMBL/GenBank/DDBJ whole genome shotgun (WGS) entry which is preliminary data.</text>
</comment>
<sequence length="420" mass="47548">MVNYLHINFYLRKSTRTSAYGAVYVRVTVNRSRITLGAVTVISGLDLPKSIMILCVNWDQTKQRVKPADPQATLINKAITESEQKLRKLYAQHEGFDVRMTSKGVKSCVREGGKMRPSLPDLLAMFLAERTALQTRTSTLDTYRFKFRPLLAFLKQEGTTDQAAEDFTPGTLKRYRAFLITKRGNGERSADKTCQVVKTVLLWAAENEHIQKNPLLNVRIRVDKTPNLECLSQEELALVRDAKLIPALRSVADCFDFACHTGLAYQDMKALTPASIRLVEGSHCIVGKRLKTGTEYCIPISRRVWELMDKYKGIVMPLPKLGDYNPLLRQIMLSLGIEKRITSHTARKTFADWCINELQLSEEATIVAMGQKAAKELTPYRKTRPKRLLSEFPAELLQANPMEPAQGQKVTPFLHIYKAS</sequence>
<keyword evidence="1" id="KW-0229">DNA integration</keyword>
<dbReference type="SUPFAM" id="SSF56349">
    <property type="entry name" value="DNA breaking-rejoining enzymes"/>
    <property type="match status" value="1"/>
</dbReference>
<evidence type="ECO:0000313" key="7">
    <source>
        <dbReference type="Proteomes" id="UP000653797"/>
    </source>
</evidence>
<dbReference type="InterPro" id="IPR011010">
    <property type="entry name" value="DNA_brk_join_enz"/>
</dbReference>
<gene>
    <name evidence="6" type="ORF">IC230_03830</name>
</gene>
<dbReference type="GO" id="GO:0003677">
    <property type="term" value="F:DNA binding"/>
    <property type="evidence" value="ECO:0007669"/>
    <property type="project" value="UniProtKB-UniRule"/>
</dbReference>
<keyword evidence="2 4" id="KW-0238">DNA-binding</keyword>
<dbReference type="InterPro" id="IPR013762">
    <property type="entry name" value="Integrase-like_cat_sf"/>
</dbReference>
<dbReference type="EMBL" id="JACXAA010000001">
    <property type="protein sequence ID" value="MBD2752008.1"/>
    <property type="molecule type" value="Genomic_DNA"/>
</dbReference>
<dbReference type="GO" id="GO:0006310">
    <property type="term" value="P:DNA recombination"/>
    <property type="evidence" value="ECO:0007669"/>
    <property type="project" value="UniProtKB-KW"/>
</dbReference>
<evidence type="ECO:0000256" key="3">
    <source>
        <dbReference type="ARBA" id="ARBA00023172"/>
    </source>
</evidence>
<keyword evidence="3" id="KW-0233">DNA recombination</keyword>
<dbReference type="PROSITE" id="PS51900">
    <property type="entry name" value="CB"/>
    <property type="match status" value="1"/>
</dbReference>
<dbReference type="RefSeq" id="WP_191037626.1">
    <property type="nucleotide sequence ID" value="NZ_JACXAA010000001.1"/>
</dbReference>
<evidence type="ECO:0000259" key="5">
    <source>
        <dbReference type="PROSITE" id="PS51900"/>
    </source>
</evidence>
<dbReference type="Pfam" id="PF13102">
    <property type="entry name" value="Phage_int_SAM_5"/>
    <property type="match status" value="1"/>
</dbReference>